<dbReference type="PROSITE" id="PS50931">
    <property type="entry name" value="HTH_LYSR"/>
    <property type="match status" value="1"/>
</dbReference>
<dbReference type="AlphaFoldDB" id="A0A927E760"/>
<protein>
    <submittedName>
        <fullName evidence="6">LysR family transcriptional regulator</fullName>
    </submittedName>
</protein>
<dbReference type="Gene3D" id="3.40.190.290">
    <property type="match status" value="1"/>
</dbReference>
<keyword evidence="2" id="KW-0805">Transcription regulation</keyword>
<dbReference type="GO" id="GO:0043565">
    <property type="term" value="F:sequence-specific DNA binding"/>
    <property type="evidence" value="ECO:0007669"/>
    <property type="project" value="TreeGrafter"/>
</dbReference>
<dbReference type="SUPFAM" id="SSF53850">
    <property type="entry name" value="Periplasmic binding protein-like II"/>
    <property type="match status" value="1"/>
</dbReference>
<dbReference type="GO" id="GO:0003700">
    <property type="term" value="F:DNA-binding transcription factor activity"/>
    <property type="evidence" value="ECO:0007669"/>
    <property type="project" value="InterPro"/>
</dbReference>
<organism evidence="6 7">
    <name type="scientific">Bosea spartocytisi</name>
    <dbReference type="NCBI Taxonomy" id="2773451"/>
    <lineage>
        <taxon>Bacteria</taxon>
        <taxon>Pseudomonadati</taxon>
        <taxon>Pseudomonadota</taxon>
        <taxon>Alphaproteobacteria</taxon>
        <taxon>Hyphomicrobiales</taxon>
        <taxon>Boseaceae</taxon>
        <taxon>Bosea</taxon>
    </lineage>
</organism>
<evidence type="ECO:0000256" key="3">
    <source>
        <dbReference type="ARBA" id="ARBA00023125"/>
    </source>
</evidence>
<evidence type="ECO:0000256" key="1">
    <source>
        <dbReference type="ARBA" id="ARBA00009437"/>
    </source>
</evidence>
<proteinExistence type="inferred from homology"/>
<dbReference type="RefSeq" id="WP_038362954.1">
    <property type="nucleotide sequence ID" value="NZ_JACXWY010000005.1"/>
</dbReference>
<dbReference type="Pfam" id="PF00126">
    <property type="entry name" value="HTH_1"/>
    <property type="match status" value="1"/>
</dbReference>
<dbReference type="SUPFAM" id="SSF46785">
    <property type="entry name" value="Winged helix' DNA-binding domain"/>
    <property type="match status" value="1"/>
</dbReference>
<reference evidence="6" key="1">
    <citation type="submission" date="2020-09" db="EMBL/GenBank/DDBJ databases">
        <title>Bosea spartocytisi sp. nov. a root nodule endophyte of Spartocytisus supranubius in the high mountain ecosystem fo the Teide National Park (Canary Islands, Spain).</title>
        <authorList>
            <person name="Pulido-Suarez L."/>
            <person name="Peix A."/>
            <person name="Igual J.M."/>
            <person name="Socas-Perez N."/>
            <person name="Velazquez E."/>
            <person name="Flores-Felix J.D."/>
            <person name="Leon-Barrios M."/>
        </authorList>
    </citation>
    <scope>NUCLEOTIDE SEQUENCE</scope>
    <source>
        <strain evidence="6">SSUT16</strain>
    </source>
</reference>
<dbReference type="PRINTS" id="PR00039">
    <property type="entry name" value="HTHLYSR"/>
</dbReference>
<evidence type="ECO:0000313" key="7">
    <source>
        <dbReference type="Proteomes" id="UP000619295"/>
    </source>
</evidence>
<evidence type="ECO:0000313" key="6">
    <source>
        <dbReference type="EMBL" id="MBD3846036.1"/>
    </source>
</evidence>
<keyword evidence="7" id="KW-1185">Reference proteome</keyword>
<dbReference type="Proteomes" id="UP000619295">
    <property type="component" value="Unassembled WGS sequence"/>
</dbReference>
<evidence type="ECO:0000259" key="5">
    <source>
        <dbReference type="PROSITE" id="PS50931"/>
    </source>
</evidence>
<feature type="domain" description="HTH lysR-type" evidence="5">
    <location>
        <begin position="5"/>
        <end position="62"/>
    </location>
</feature>
<dbReference type="EMBL" id="JACXWY010000005">
    <property type="protein sequence ID" value="MBD3846036.1"/>
    <property type="molecule type" value="Genomic_DNA"/>
</dbReference>
<keyword evidence="3" id="KW-0238">DNA-binding</keyword>
<evidence type="ECO:0000256" key="4">
    <source>
        <dbReference type="ARBA" id="ARBA00023163"/>
    </source>
</evidence>
<dbReference type="InterPro" id="IPR000847">
    <property type="entry name" value="LysR_HTH_N"/>
</dbReference>
<comment type="similarity">
    <text evidence="1">Belongs to the LysR transcriptional regulatory family.</text>
</comment>
<dbReference type="PANTHER" id="PTHR30427">
    <property type="entry name" value="TRANSCRIPTIONAL ACTIVATOR PROTEIN LYSR"/>
    <property type="match status" value="1"/>
</dbReference>
<dbReference type="InterPro" id="IPR005119">
    <property type="entry name" value="LysR_subst-bd"/>
</dbReference>
<name>A0A927E760_9HYPH</name>
<dbReference type="PANTHER" id="PTHR30427:SF1">
    <property type="entry name" value="TRANSCRIPTIONAL ACTIVATOR PROTEIN LYSR"/>
    <property type="match status" value="1"/>
</dbReference>
<sequence>MPRAINLRQIEIFKALIEHGTVSRAAEALYISQPAASKLLMQLEKDNGLKLFDRYKGRLFPTAQGLRLHEEVARIFVGMRQVESAIGLIKREDQGRLVIGAIPALSGAYMQRTTMSFLKRNPNVYCMVKSPSSQWIPEYVLTRVLDIGIVTARAANPYIVTEPLFEHPLLCIMPMDHPLAALKVIRPENLHDVPFVAFNTETYTGQKVASMFESYNVRTHVVLTADSNSTLCHFVAAGLGVSLVHPLFIAGVEKQVVVRPFEPTIPLDFLVCFARDARNVPLIADFANEAKATATSFIDDLAKSWA</sequence>
<gene>
    <name evidence="6" type="ORF">IED13_10035</name>
</gene>
<dbReference type="InterPro" id="IPR036388">
    <property type="entry name" value="WH-like_DNA-bd_sf"/>
</dbReference>
<dbReference type="GO" id="GO:0010628">
    <property type="term" value="P:positive regulation of gene expression"/>
    <property type="evidence" value="ECO:0007669"/>
    <property type="project" value="TreeGrafter"/>
</dbReference>
<dbReference type="Gene3D" id="1.10.10.10">
    <property type="entry name" value="Winged helix-like DNA-binding domain superfamily/Winged helix DNA-binding domain"/>
    <property type="match status" value="1"/>
</dbReference>
<keyword evidence="4" id="KW-0804">Transcription</keyword>
<evidence type="ECO:0000256" key="2">
    <source>
        <dbReference type="ARBA" id="ARBA00023015"/>
    </source>
</evidence>
<dbReference type="InterPro" id="IPR036390">
    <property type="entry name" value="WH_DNA-bd_sf"/>
</dbReference>
<comment type="caution">
    <text evidence="6">The sequence shown here is derived from an EMBL/GenBank/DDBJ whole genome shotgun (WGS) entry which is preliminary data.</text>
</comment>
<dbReference type="Pfam" id="PF03466">
    <property type="entry name" value="LysR_substrate"/>
    <property type="match status" value="1"/>
</dbReference>
<accession>A0A927E760</accession>